<comment type="subunit">
    <text evidence="1">Homodimer.</text>
</comment>
<protein>
    <recommendedName>
        <fullName evidence="7">HTH tetR-type domain-containing protein</fullName>
    </recommendedName>
</protein>
<organism evidence="8 9">
    <name type="scientific">Mycolicibacterium mucogenicum</name>
    <name type="common">Mycobacterium mucogenicum</name>
    <dbReference type="NCBI Taxonomy" id="56689"/>
    <lineage>
        <taxon>Bacteria</taxon>
        <taxon>Bacillati</taxon>
        <taxon>Actinomycetota</taxon>
        <taxon>Actinomycetes</taxon>
        <taxon>Mycobacteriales</taxon>
        <taxon>Mycobacteriaceae</taxon>
        <taxon>Mycolicibacterium</taxon>
    </lineage>
</organism>
<name>A0A1A3HAW6_MYCMU</name>
<dbReference type="SUPFAM" id="SSF46689">
    <property type="entry name" value="Homeodomain-like"/>
    <property type="match status" value="1"/>
</dbReference>
<dbReference type="PROSITE" id="PS50977">
    <property type="entry name" value="HTH_TETR_2"/>
    <property type="match status" value="1"/>
</dbReference>
<evidence type="ECO:0000256" key="2">
    <source>
        <dbReference type="ARBA" id="ARBA00023015"/>
    </source>
</evidence>
<proteinExistence type="predicted"/>
<dbReference type="GO" id="GO:0000976">
    <property type="term" value="F:transcription cis-regulatory region binding"/>
    <property type="evidence" value="ECO:0007669"/>
    <property type="project" value="TreeGrafter"/>
</dbReference>
<evidence type="ECO:0000259" key="7">
    <source>
        <dbReference type="PROSITE" id="PS50977"/>
    </source>
</evidence>
<keyword evidence="3 5" id="KW-0238">DNA-binding</keyword>
<dbReference type="OrthoDB" id="4214267at2"/>
<dbReference type="FunFam" id="1.10.10.60:FF:000141">
    <property type="entry name" value="TetR family transcriptional regulator"/>
    <property type="match status" value="1"/>
</dbReference>
<evidence type="ECO:0000256" key="6">
    <source>
        <dbReference type="SAM" id="MobiDB-lite"/>
    </source>
</evidence>
<evidence type="ECO:0000256" key="1">
    <source>
        <dbReference type="ARBA" id="ARBA00011738"/>
    </source>
</evidence>
<evidence type="ECO:0000256" key="5">
    <source>
        <dbReference type="PROSITE-ProRule" id="PRU00335"/>
    </source>
</evidence>
<dbReference type="InterPro" id="IPR041490">
    <property type="entry name" value="KstR2_TetR_C"/>
</dbReference>
<evidence type="ECO:0000313" key="8">
    <source>
        <dbReference type="EMBL" id="OBJ44814.1"/>
    </source>
</evidence>
<comment type="caution">
    <text evidence="8">The sequence shown here is derived from an EMBL/GenBank/DDBJ whole genome shotgun (WGS) entry which is preliminary data.</text>
</comment>
<dbReference type="PROSITE" id="PS01081">
    <property type="entry name" value="HTH_TETR_1"/>
    <property type="match status" value="1"/>
</dbReference>
<dbReference type="GO" id="GO:0045892">
    <property type="term" value="P:negative regulation of DNA-templated transcription"/>
    <property type="evidence" value="ECO:0007669"/>
    <property type="project" value="UniProtKB-ARBA"/>
</dbReference>
<dbReference type="InterPro" id="IPR009057">
    <property type="entry name" value="Homeodomain-like_sf"/>
</dbReference>
<feature type="domain" description="HTH tetR-type" evidence="7">
    <location>
        <begin position="48"/>
        <end position="108"/>
    </location>
</feature>
<dbReference type="Pfam" id="PF00440">
    <property type="entry name" value="TetR_N"/>
    <property type="match status" value="1"/>
</dbReference>
<dbReference type="InterPro" id="IPR050109">
    <property type="entry name" value="HTH-type_TetR-like_transc_reg"/>
</dbReference>
<feature type="DNA-binding region" description="H-T-H motif" evidence="5">
    <location>
        <begin position="71"/>
        <end position="90"/>
    </location>
</feature>
<keyword evidence="2" id="KW-0805">Transcription regulation</keyword>
<dbReference type="EMBL" id="LZLC01000052">
    <property type="protein sequence ID" value="OBJ44814.1"/>
    <property type="molecule type" value="Genomic_DNA"/>
</dbReference>
<feature type="region of interest" description="Disordered" evidence="6">
    <location>
        <begin position="1"/>
        <end position="24"/>
    </location>
</feature>
<evidence type="ECO:0000256" key="4">
    <source>
        <dbReference type="ARBA" id="ARBA00023163"/>
    </source>
</evidence>
<dbReference type="PANTHER" id="PTHR30055">
    <property type="entry name" value="HTH-TYPE TRANSCRIPTIONAL REGULATOR RUTR"/>
    <property type="match status" value="1"/>
</dbReference>
<dbReference type="Gene3D" id="1.10.10.60">
    <property type="entry name" value="Homeodomain-like"/>
    <property type="match status" value="1"/>
</dbReference>
<dbReference type="InterPro" id="IPR023772">
    <property type="entry name" value="DNA-bd_HTH_TetR-type_CS"/>
</dbReference>
<gene>
    <name evidence="8" type="ORF">A5630_15520</name>
</gene>
<sequence>MLSRTGRGTRAVSRRAGEETPIPPAHEEALSAMTDVIDVTDGRLARGNRTREQLLAAALEKFGERGFHATTMKDIAQQAGVSPPSIYNHFDSKESILYASLMWGLTRFHRVVVEPDDVHDAPVARLEGIVRRHAAYQIHYARRVRFADRLLESVAAGELLTDSRRGSVLGLQGDYRALLDTIIQDMSHERSVASPPARVYTSAILTMCDRAPQWPVRRLPEEAGQIEDDIWFFVQGMLGIR</sequence>
<dbReference type="InterPro" id="IPR001647">
    <property type="entry name" value="HTH_TetR"/>
</dbReference>
<dbReference type="Gene3D" id="1.10.357.10">
    <property type="entry name" value="Tetracycline Repressor, domain 2"/>
    <property type="match status" value="1"/>
</dbReference>
<dbReference type="Proteomes" id="UP000093898">
    <property type="component" value="Unassembled WGS sequence"/>
</dbReference>
<reference evidence="8 9" key="1">
    <citation type="submission" date="2016-06" db="EMBL/GenBank/DDBJ databases">
        <authorList>
            <person name="Kjaerup R.B."/>
            <person name="Dalgaard T.S."/>
            <person name="Juul-Madsen H.R."/>
        </authorList>
    </citation>
    <scope>NUCLEOTIDE SEQUENCE [LARGE SCALE GENOMIC DNA]</scope>
    <source>
        <strain evidence="8 9">1127319.6</strain>
    </source>
</reference>
<dbReference type="Pfam" id="PF17932">
    <property type="entry name" value="TetR_C_24"/>
    <property type="match status" value="1"/>
</dbReference>
<dbReference type="AlphaFoldDB" id="A0A1A3HAW6"/>
<accession>A0A1A3HAW6</accession>
<dbReference type="PANTHER" id="PTHR30055:SF234">
    <property type="entry name" value="HTH-TYPE TRANSCRIPTIONAL REGULATOR BETI"/>
    <property type="match status" value="1"/>
</dbReference>
<keyword evidence="4" id="KW-0804">Transcription</keyword>
<evidence type="ECO:0000256" key="3">
    <source>
        <dbReference type="ARBA" id="ARBA00023125"/>
    </source>
</evidence>
<dbReference type="PRINTS" id="PR00455">
    <property type="entry name" value="HTHTETR"/>
</dbReference>
<dbReference type="GO" id="GO:0003700">
    <property type="term" value="F:DNA-binding transcription factor activity"/>
    <property type="evidence" value="ECO:0007669"/>
    <property type="project" value="TreeGrafter"/>
</dbReference>
<evidence type="ECO:0000313" key="9">
    <source>
        <dbReference type="Proteomes" id="UP000093898"/>
    </source>
</evidence>